<evidence type="ECO:0000313" key="3">
    <source>
        <dbReference type="Proteomes" id="UP000499080"/>
    </source>
</evidence>
<dbReference type="Proteomes" id="UP000499080">
    <property type="component" value="Unassembled WGS sequence"/>
</dbReference>
<keyword evidence="3" id="KW-1185">Reference proteome</keyword>
<evidence type="ECO:0000256" key="1">
    <source>
        <dbReference type="SAM" id="MobiDB-lite"/>
    </source>
</evidence>
<gene>
    <name evidence="2" type="ORF">AVEN_107210_1</name>
</gene>
<evidence type="ECO:0000313" key="2">
    <source>
        <dbReference type="EMBL" id="GBM87561.1"/>
    </source>
</evidence>
<feature type="region of interest" description="Disordered" evidence="1">
    <location>
        <begin position="123"/>
        <end position="146"/>
    </location>
</feature>
<comment type="caution">
    <text evidence="2">The sequence shown here is derived from an EMBL/GenBank/DDBJ whole genome shotgun (WGS) entry which is preliminary data.</text>
</comment>
<protein>
    <submittedName>
        <fullName evidence="2">Uncharacterized protein</fullName>
    </submittedName>
</protein>
<accession>A0A4Y2JBB8</accession>
<name>A0A4Y2JBB8_ARAVE</name>
<feature type="compositionally biased region" description="Polar residues" evidence="1">
    <location>
        <begin position="123"/>
        <end position="139"/>
    </location>
</feature>
<dbReference type="AlphaFoldDB" id="A0A4Y2JBB8"/>
<proteinExistence type="predicted"/>
<organism evidence="2 3">
    <name type="scientific">Araneus ventricosus</name>
    <name type="common">Orbweaver spider</name>
    <name type="synonym">Epeira ventricosa</name>
    <dbReference type="NCBI Taxonomy" id="182803"/>
    <lineage>
        <taxon>Eukaryota</taxon>
        <taxon>Metazoa</taxon>
        <taxon>Ecdysozoa</taxon>
        <taxon>Arthropoda</taxon>
        <taxon>Chelicerata</taxon>
        <taxon>Arachnida</taxon>
        <taxon>Araneae</taxon>
        <taxon>Araneomorphae</taxon>
        <taxon>Entelegynae</taxon>
        <taxon>Araneoidea</taxon>
        <taxon>Araneidae</taxon>
        <taxon>Araneus</taxon>
    </lineage>
</organism>
<reference evidence="2 3" key="1">
    <citation type="journal article" date="2019" name="Sci. Rep.">
        <title>Orb-weaving spider Araneus ventricosus genome elucidates the spidroin gene catalogue.</title>
        <authorList>
            <person name="Kono N."/>
            <person name="Nakamura H."/>
            <person name="Ohtoshi R."/>
            <person name="Moran D.A.P."/>
            <person name="Shinohara A."/>
            <person name="Yoshida Y."/>
            <person name="Fujiwara M."/>
            <person name="Mori M."/>
            <person name="Tomita M."/>
            <person name="Arakawa K."/>
        </authorList>
    </citation>
    <scope>NUCLEOTIDE SEQUENCE [LARGE SCALE GENOMIC DNA]</scope>
</reference>
<dbReference type="EMBL" id="BGPR01003390">
    <property type="protein sequence ID" value="GBM87561.1"/>
    <property type="molecule type" value="Genomic_DNA"/>
</dbReference>
<sequence>MGIKFWSHSAIFKAKQLRVWGEPHNFVPRQMTRTTPELASPSKLSESAVVEGIPVDMLNLILQYENNIEGMISVSKSESEIWRLRDLDTQKWRILQISKARLKMFLQLRPVVAALHKRALTSSNSTDSAVVPTGVSSKPLSRKIPS</sequence>